<dbReference type="Gene3D" id="2.40.70.10">
    <property type="entry name" value="Acid Proteases"/>
    <property type="match status" value="1"/>
</dbReference>
<dbReference type="OrthoDB" id="9782977at2"/>
<evidence type="ECO:0000313" key="3">
    <source>
        <dbReference type="Proteomes" id="UP000068447"/>
    </source>
</evidence>
<protein>
    <submittedName>
        <fullName evidence="2">Ribosomal protein S6 modification protein</fullName>
    </submittedName>
</protein>
<dbReference type="Proteomes" id="UP000068447">
    <property type="component" value="Chromosome"/>
</dbReference>
<evidence type="ECO:0000313" key="2">
    <source>
        <dbReference type="EMBL" id="ALS96921.1"/>
    </source>
</evidence>
<dbReference type="Pfam" id="PF05618">
    <property type="entry name" value="Zn_protease"/>
    <property type="match status" value="1"/>
</dbReference>
<dbReference type="AlphaFoldDB" id="A0A0U3B0A2"/>
<evidence type="ECO:0000259" key="1">
    <source>
        <dbReference type="Pfam" id="PF05618"/>
    </source>
</evidence>
<dbReference type="SUPFAM" id="SSF50630">
    <property type="entry name" value="Acid proteases"/>
    <property type="match status" value="1"/>
</dbReference>
<accession>A0A0U3B0A2</accession>
<keyword evidence="3" id="KW-1185">Reference proteome</keyword>
<name>A0A0U3B0A2_9ALTE</name>
<reference evidence="2 3" key="1">
    <citation type="submission" date="2015-12" db="EMBL/GenBank/DDBJ databases">
        <title>Complete genome of Lacimicrobium alkaliphilum KCTC 32984.</title>
        <authorList>
            <person name="Kim S.-G."/>
            <person name="Lee Y.-J."/>
        </authorList>
    </citation>
    <scope>NUCLEOTIDE SEQUENCE [LARGE SCALE GENOMIC DNA]</scope>
    <source>
        <strain evidence="2 3">YelD216</strain>
    </source>
</reference>
<proteinExistence type="predicted"/>
<feature type="domain" description="Retropepsin-like aspartic endopeptidase" evidence="1">
    <location>
        <begin position="4"/>
        <end position="136"/>
    </location>
</feature>
<dbReference type="KEGG" id="lal:AT746_00600"/>
<organism evidence="2 3">
    <name type="scientific">Lacimicrobium alkaliphilum</name>
    <dbReference type="NCBI Taxonomy" id="1526571"/>
    <lineage>
        <taxon>Bacteria</taxon>
        <taxon>Pseudomonadati</taxon>
        <taxon>Pseudomonadota</taxon>
        <taxon>Gammaproteobacteria</taxon>
        <taxon>Alteromonadales</taxon>
        <taxon>Alteromonadaceae</taxon>
        <taxon>Lacimicrobium</taxon>
    </lineage>
</organism>
<dbReference type="STRING" id="1526571.AT746_00600"/>
<dbReference type="EMBL" id="CP013650">
    <property type="protein sequence ID" value="ALS96921.1"/>
    <property type="molecule type" value="Genomic_DNA"/>
</dbReference>
<dbReference type="InterPro" id="IPR021109">
    <property type="entry name" value="Peptidase_aspartic_dom_sf"/>
</dbReference>
<dbReference type="PANTHER" id="PTHR38037:SF1">
    <property type="entry name" value="ATP-DEPENDENT ZINC PROTEASE DOMAIN-CONTAINING PROTEIN-RELATED"/>
    <property type="match status" value="1"/>
</dbReference>
<sequence>MQTLGWREWGALPGLGIDKIKMKVDTGAKTSCLHAFKLEPFDKEGENWVRIYLHPHQNDDQTEQVCEAPVMEQRTVRDSGGHEELRYVIETVLEMAGQRFEVELTLTNRDSMRFRMLLGRQAMEGRFMVDPQESYLSGQID</sequence>
<dbReference type="PANTHER" id="PTHR38037">
    <property type="entry name" value="ZN_PROTEASE DOMAIN-CONTAINING PROTEIN"/>
    <property type="match status" value="1"/>
</dbReference>
<gene>
    <name evidence="2" type="ORF">AT746_00600</name>
</gene>
<dbReference type="RefSeq" id="WP_062474965.1">
    <property type="nucleotide sequence ID" value="NZ_CP013650.1"/>
</dbReference>
<dbReference type="InterPro" id="IPR008503">
    <property type="entry name" value="Asp_endopeptidase"/>
</dbReference>